<dbReference type="KEGG" id="btab:109042186"/>
<sequence>MAEKLNNKGSETSVTVLDEPGRSQQDVPPSIPAVRLKLKKPKSQKSVKWGEDTVDNENMNKKKSKCCCIYKKPKQNFDDSSSEESDDCENCFGHVELKKLQKQTAN</sequence>
<protein>
    <recommendedName>
        <fullName evidence="1">E3 ubiquitin-protein ligase PPP1R11</fullName>
    </recommendedName>
    <alternativeName>
        <fullName evidence="2">Protein phosphatase 1 regulatory subunit 11</fullName>
    </alternativeName>
</protein>
<dbReference type="GO" id="GO:0004865">
    <property type="term" value="F:protein serine/threonine phosphatase inhibitor activity"/>
    <property type="evidence" value="ECO:0007669"/>
    <property type="project" value="InterPro"/>
</dbReference>
<dbReference type="Pfam" id="PF07491">
    <property type="entry name" value="PPI_Ypi1"/>
    <property type="match status" value="1"/>
</dbReference>
<dbReference type="GO" id="GO:0005634">
    <property type="term" value="C:nucleus"/>
    <property type="evidence" value="ECO:0007669"/>
    <property type="project" value="TreeGrafter"/>
</dbReference>
<evidence type="ECO:0000256" key="3">
    <source>
        <dbReference type="SAM" id="MobiDB-lite"/>
    </source>
</evidence>
<dbReference type="EMBL" id="OU963866">
    <property type="protein sequence ID" value="CAH0390048.1"/>
    <property type="molecule type" value="Genomic_DNA"/>
</dbReference>
<evidence type="ECO:0000313" key="5">
    <source>
        <dbReference type="Proteomes" id="UP001152759"/>
    </source>
</evidence>
<gene>
    <name evidence="4" type="ORF">BEMITA_LOCUS8809</name>
</gene>
<proteinExistence type="predicted"/>
<dbReference type="Proteomes" id="UP001152759">
    <property type="component" value="Chromosome 5"/>
</dbReference>
<evidence type="ECO:0000256" key="2">
    <source>
        <dbReference type="ARBA" id="ARBA00031039"/>
    </source>
</evidence>
<name>A0A9P0AC77_BEMTA</name>
<dbReference type="InterPro" id="IPR011107">
    <property type="entry name" value="PPI_Ypi1"/>
</dbReference>
<dbReference type="AlphaFoldDB" id="A0A9P0AC77"/>
<reference evidence="4" key="1">
    <citation type="submission" date="2021-12" db="EMBL/GenBank/DDBJ databases">
        <authorList>
            <person name="King R."/>
        </authorList>
    </citation>
    <scope>NUCLEOTIDE SEQUENCE</scope>
</reference>
<accession>A0A9P0AC77</accession>
<feature type="region of interest" description="Disordered" evidence="3">
    <location>
        <begin position="1"/>
        <end position="30"/>
    </location>
</feature>
<organism evidence="4 5">
    <name type="scientific">Bemisia tabaci</name>
    <name type="common">Sweetpotato whitefly</name>
    <name type="synonym">Aleurodes tabaci</name>
    <dbReference type="NCBI Taxonomy" id="7038"/>
    <lineage>
        <taxon>Eukaryota</taxon>
        <taxon>Metazoa</taxon>
        <taxon>Ecdysozoa</taxon>
        <taxon>Arthropoda</taxon>
        <taxon>Hexapoda</taxon>
        <taxon>Insecta</taxon>
        <taxon>Pterygota</taxon>
        <taxon>Neoptera</taxon>
        <taxon>Paraneoptera</taxon>
        <taxon>Hemiptera</taxon>
        <taxon>Sternorrhyncha</taxon>
        <taxon>Aleyrodoidea</taxon>
        <taxon>Aleyrodidae</taxon>
        <taxon>Aleyrodinae</taxon>
        <taxon>Bemisia</taxon>
    </lineage>
</organism>
<dbReference type="PANTHER" id="PTHR20835">
    <property type="entry name" value="E3 UBIQUITIN-PROTEIN LIGASE PPP1R11-RELATED"/>
    <property type="match status" value="1"/>
</dbReference>
<evidence type="ECO:0000256" key="1">
    <source>
        <dbReference type="ARBA" id="ARBA00021994"/>
    </source>
</evidence>
<dbReference type="PANTHER" id="PTHR20835:SF0">
    <property type="entry name" value="E3 UBIQUITIN-PROTEIN LIGASE PPP1R11"/>
    <property type="match status" value="1"/>
</dbReference>
<dbReference type="GO" id="GO:0008157">
    <property type="term" value="F:protein phosphatase 1 binding"/>
    <property type="evidence" value="ECO:0007669"/>
    <property type="project" value="TreeGrafter"/>
</dbReference>
<keyword evidence="5" id="KW-1185">Reference proteome</keyword>
<evidence type="ECO:0000313" key="4">
    <source>
        <dbReference type="EMBL" id="CAH0390048.1"/>
    </source>
</evidence>